<gene>
    <name evidence="1" type="ORF">LZ11_02373</name>
</gene>
<keyword evidence="2" id="KW-1185">Reference proteome</keyword>
<dbReference type="Proteomes" id="UP000322294">
    <property type="component" value="Unassembled WGS sequence"/>
</dbReference>
<protein>
    <recommendedName>
        <fullName evidence="3">Thioredoxin-like protein</fullName>
    </recommendedName>
</protein>
<sequence length="77" mass="8956">MGEMYDEFVEFIQNSDVKDKVDIKFIDVMEDSLDGYDAVKTMLEKGYGMPLTAVNGRLRFYGGISNEMFYEEIKKHL</sequence>
<organism evidence="1 2">
    <name type="scientific">Thermosediminibacter litoriperuensis</name>
    <dbReference type="NCBI Taxonomy" id="291989"/>
    <lineage>
        <taxon>Bacteria</taxon>
        <taxon>Bacillati</taxon>
        <taxon>Bacillota</taxon>
        <taxon>Clostridia</taxon>
        <taxon>Thermosediminibacterales</taxon>
        <taxon>Thermosediminibacteraceae</taxon>
        <taxon>Thermosediminibacter</taxon>
    </lineage>
</organism>
<accession>A0A5S5AE91</accession>
<dbReference type="OrthoDB" id="1936700at2"/>
<evidence type="ECO:0000313" key="1">
    <source>
        <dbReference type="EMBL" id="TYP48140.1"/>
    </source>
</evidence>
<dbReference type="AlphaFoldDB" id="A0A5S5AE91"/>
<name>A0A5S5AE91_9FIRM</name>
<dbReference type="EMBL" id="VNHO01000042">
    <property type="protein sequence ID" value="TYP48140.1"/>
    <property type="molecule type" value="Genomic_DNA"/>
</dbReference>
<comment type="caution">
    <text evidence="1">The sequence shown here is derived from an EMBL/GenBank/DDBJ whole genome shotgun (WGS) entry which is preliminary data.</text>
</comment>
<evidence type="ECO:0000313" key="2">
    <source>
        <dbReference type="Proteomes" id="UP000322294"/>
    </source>
</evidence>
<reference evidence="1 2" key="1">
    <citation type="submission" date="2019-07" db="EMBL/GenBank/DDBJ databases">
        <title>Genomic Encyclopedia of Type Strains, Phase I: the one thousand microbial genomes (KMG-I) project.</title>
        <authorList>
            <person name="Kyrpides N."/>
        </authorList>
    </citation>
    <scope>NUCLEOTIDE SEQUENCE [LARGE SCALE GENOMIC DNA]</scope>
    <source>
        <strain evidence="1 2">DSM 16647</strain>
    </source>
</reference>
<proteinExistence type="predicted"/>
<evidence type="ECO:0008006" key="3">
    <source>
        <dbReference type="Google" id="ProtNLM"/>
    </source>
</evidence>